<dbReference type="PROSITE" id="PS51747">
    <property type="entry name" value="CYT_DCMP_DEAMINASES_2"/>
    <property type="match status" value="1"/>
</dbReference>
<dbReference type="GO" id="GO:0005737">
    <property type="term" value="C:cytoplasm"/>
    <property type="evidence" value="ECO:0007669"/>
    <property type="project" value="TreeGrafter"/>
</dbReference>
<dbReference type="PANTHER" id="PTHR11086">
    <property type="entry name" value="DEOXYCYTIDYLATE DEAMINASE-RELATED"/>
    <property type="match status" value="1"/>
</dbReference>
<accession>A0A1H3KF19</accession>
<dbReference type="Gene3D" id="3.40.50.300">
    <property type="entry name" value="P-loop containing nucleotide triphosphate hydrolases"/>
    <property type="match status" value="1"/>
</dbReference>
<feature type="domain" description="CMP/dCMP-type deaminase" evidence="2">
    <location>
        <begin position="350"/>
        <end position="537"/>
    </location>
</feature>
<evidence type="ECO:0000313" key="3">
    <source>
        <dbReference type="EMBL" id="SDY50733.1"/>
    </source>
</evidence>
<organism evidence="3 4">
    <name type="scientific">Nitrosomonas halophila</name>
    <dbReference type="NCBI Taxonomy" id="44576"/>
    <lineage>
        <taxon>Bacteria</taxon>
        <taxon>Pseudomonadati</taxon>
        <taxon>Pseudomonadota</taxon>
        <taxon>Betaproteobacteria</taxon>
        <taxon>Nitrosomonadales</taxon>
        <taxon>Nitrosomonadaceae</taxon>
        <taxon>Nitrosomonas</taxon>
    </lineage>
</organism>
<dbReference type="AlphaFoldDB" id="A0A1H3KF19"/>
<dbReference type="Proteomes" id="UP000198640">
    <property type="component" value="Unassembled WGS sequence"/>
</dbReference>
<reference evidence="3 4" key="1">
    <citation type="submission" date="2016-10" db="EMBL/GenBank/DDBJ databases">
        <authorList>
            <person name="de Groot N.N."/>
        </authorList>
    </citation>
    <scope>NUCLEOTIDE SEQUENCE [LARGE SCALE GENOMIC DNA]</scope>
    <source>
        <strain evidence="3 4">Nm1</strain>
    </source>
</reference>
<dbReference type="PANTHER" id="PTHR11086:SF18">
    <property type="entry name" value="DEOXYCYTIDYLATE DEAMINASE"/>
    <property type="match status" value="1"/>
</dbReference>
<gene>
    <name evidence="3" type="ORF">SAMN05421881_10402</name>
</gene>
<evidence type="ECO:0000313" key="4">
    <source>
        <dbReference type="Proteomes" id="UP000198640"/>
    </source>
</evidence>
<dbReference type="Pfam" id="PF00383">
    <property type="entry name" value="dCMP_cyt_deam_1"/>
    <property type="match status" value="1"/>
</dbReference>
<proteinExistence type="predicted"/>
<dbReference type="Gene3D" id="3.40.140.10">
    <property type="entry name" value="Cytidine Deaminase, domain 2"/>
    <property type="match status" value="1"/>
</dbReference>
<name>A0A1H3KF19_9PROT</name>
<dbReference type="EMBL" id="FNOY01000040">
    <property type="protein sequence ID" value="SDY50733.1"/>
    <property type="molecule type" value="Genomic_DNA"/>
</dbReference>
<keyword evidence="1" id="KW-0378">Hydrolase</keyword>
<dbReference type="InterPro" id="IPR027417">
    <property type="entry name" value="P-loop_NTPase"/>
</dbReference>
<dbReference type="GO" id="GO:0004132">
    <property type="term" value="F:dCMP deaminase activity"/>
    <property type="evidence" value="ECO:0007669"/>
    <property type="project" value="TreeGrafter"/>
</dbReference>
<dbReference type="InterPro" id="IPR015517">
    <property type="entry name" value="dCMP_deaminase-rel"/>
</dbReference>
<evidence type="ECO:0000256" key="1">
    <source>
        <dbReference type="ARBA" id="ARBA00022801"/>
    </source>
</evidence>
<dbReference type="STRING" id="44576.SAMN05421881_10402"/>
<protein>
    <submittedName>
        <fullName evidence="3">Deoxycytidylate deaminase</fullName>
    </submittedName>
</protein>
<dbReference type="SUPFAM" id="SSF53927">
    <property type="entry name" value="Cytidine deaminase-like"/>
    <property type="match status" value="1"/>
</dbReference>
<dbReference type="InterPro" id="IPR002125">
    <property type="entry name" value="CMP_dCMP_dom"/>
</dbReference>
<keyword evidence="4" id="KW-1185">Reference proteome</keyword>
<dbReference type="InterPro" id="IPR016193">
    <property type="entry name" value="Cytidine_deaminase-like"/>
</dbReference>
<sequence length="569" mass="64161">MSLREQPMPIAMGPRPNTNYLKSAIGRIYCDDDDFIIIGLTGRTGSGCSTAARILQSNAEDIRHSLFSGENPDSNEQRKERILLRYFRATWTPFLLIQVRALITTFLLDAEIEKAINKFRELLPTPEKQTEFTRLLEEIRTPYQAILNRAGDVNATEYYTRTLPIKCEELRATLGESSFVSLYQVIGKNIRLSGDPYKSTLVEGKFFTLAERVNSVIKQIHDEQRARSQQTFIVVDAIRNPLEALFFQDRYSSFFLLAVSAPEPDRQARLRAQKYSESDIASIDKIEYTPRDLDETEFYSVQDIQACLQRADLYISNPNVTAKVNEFQNLANQLLRFISLIRRPGIVTPSALERCMQIAYTAKLNSGCISRQVGAVVTDINFSVRSIGWNDAPHGQVPCNLRNRDDLLAGSDSSAYSEFERTDGKYLGHFKKSSKRFAIVPKDGRNNAFCFKSEYNAFKDEKNQVHTRSLHAEENAFLQISKYGLSSIEGGLLFTTASPCELCAKKAYQLGITEIFYIDPYPGIAVGHILQGGSKNPTLTLFSGAIGRAFHKLYSPIVAYKDELNALTT</sequence>
<evidence type="ECO:0000259" key="2">
    <source>
        <dbReference type="PROSITE" id="PS51747"/>
    </source>
</evidence>